<keyword evidence="3" id="KW-1185">Reference proteome</keyword>
<keyword evidence="1" id="KW-0812">Transmembrane</keyword>
<evidence type="ECO:0000313" key="3">
    <source>
        <dbReference type="Proteomes" id="UP000008068"/>
    </source>
</evidence>
<dbReference type="EMBL" id="GL379793">
    <property type="protein sequence ID" value="EGT56489.1"/>
    <property type="molecule type" value="Genomic_DNA"/>
</dbReference>
<gene>
    <name evidence="2" type="ORF">CAEBREN_19471</name>
</gene>
<dbReference type="PROSITE" id="PS51257">
    <property type="entry name" value="PROKAR_LIPOPROTEIN"/>
    <property type="match status" value="1"/>
</dbReference>
<feature type="transmembrane region" description="Helical" evidence="1">
    <location>
        <begin position="193"/>
        <end position="211"/>
    </location>
</feature>
<proteinExistence type="predicted"/>
<reference evidence="3" key="1">
    <citation type="submission" date="2011-07" db="EMBL/GenBank/DDBJ databases">
        <authorList>
            <consortium name="Caenorhabditis brenneri Sequencing and Analysis Consortium"/>
            <person name="Wilson R.K."/>
        </authorList>
    </citation>
    <scope>NUCLEOTIDE SEQUENCE [LARGE SCALE GENOMIC DNA]</scope>
    <source>
        <strain evidence="3">PB2801</strain>
    </source>
</reference>
<dbReference type="InParanoid" id="G0MG40"/>
<feature type="transmembrane region" description="Helical" evidence="1">
    <location>
        <begin position="6"/>
        <end position="26"/>
    </location>
</feature>
<feature type="transmembrane region" description="Helical" evidence="1">
    <location>
        <begin position="88"/>
        <end position="110"/>
    </location>
</feature>
<evidence type="ECO:0000256" key="1">
    <source>
        <dbReference type="SAM" id="Phobius"/>
    </source>
</evidence>
<sequence length="233" mass="27803">MMIRSEINLIHWIFGFVWFGCQYVVFKIKRCDRNFHEKDVDCFILYDKDGGKKDFGKKLAQTRAKWNTWAMVKRVVRHENEMKYWKHVFISIALFLPLFFFEQFNFYPVIRDLSRRGYIPEISMELYENVENVVFGAPMAVMFVYSLVRRCRHNPIREQIAYVRDRYAGDDLVYDDILAAKRNTELWNTRTHLAAWTLLGMVFSVVSNFFFPGPLYMLQENFAFDQAVNGTGF</sequence>
<evidence type="ECO:0000313" key="2">
    <source>
        <dbReference type="EMBL" id="EGT56489.1"/>
    </source>
</evidence>
<name>G0MG40_CAEBE</name>
<organism evidence="3">
    <name type="scientific">Caenorhabditis brenneri</name>
    <name type="common">Nematode worm</name>
    <dbReference type="NCBI Taxonomy" id="135651"/>
    <lineage>
        <taxon>Eukaryota</taxon>
        <taxon>Metazoa</taxon>
        <taxon>Ecdysozoa</taxon>
        <taxon>Nematoda</taxon>
        <taxon>Chromadorea</taxon>
        <taxon>Rhabditida</taxon>
        <taxon>Rhabditina</taxon>
        <taxon>Rhabditomorpha</taxon>
        <taxon>Rhabditoidea</taxon>
        <taxon>Rhabditidae</taxon>
        <taxon>Peloderinae</taxon>
        <taxon>Caenorhabditis</taxon>
    </lineage>
</organism>
<protein>
    <submittedName>
        <fullName evidence="2">Uncharacterized protein</fullName>
    </submittedName>
</protein>
<keyword evidence="1" id="KW-1133">Transmembrane helix</keyword>
<dbReference type="HOGENOM" id="CLU_1190767_0_0_1"/>
<dbReference type="AlphaFoldDB" id="G0MG40"/>
<dbReference type="Proteomes" id="UP000008068">
    <property type="component" value="Unassembled WGS sequence"/>
</dbReference>
<keyword evidence="1" id="KW-0472">Membrane</keyword>
<accession>G0MG40</accession>